<organism evidence="1">
    <name type="scientific">Lotus japonicus</name>
    <name type="common">Lotus corniculatus var. japonicus</name>
    <dbReference type="NCBI Taxonomy" id="34305"/>
    <lineage>
        <taxon>Eukaryota</taxon>
        <taxon>Viridiplantae</taxon>
        <taxon>Streptophyta</taxon>
        <taxon>Embryophyta</taxon>
        <taxon>Tracheophyta</taxon>
        <taxon>Spermatophyta</taxon>
        <taxon>Magnoliopsida</taxon>
        <taxon>eudicotyledons</taxon>
        <taxon>Gunneridae</taxon>
        <taxon>Pentapetalae</taxon>
        <taxon>rosids</taxon>
        <taxon>fabids</taxon>
        <taxon>Fabales</taxon>
        <taxon>Fabaceae</taxon>
        <taxon>Papilionoideae</taxon>
        <taxon>50 kb inversion clade</taxon>
        <taxon>NPAAA clade</taxon>
        <taxon>Hologalegina</taxon>
        <taxon>robinioid clade</taxon>
        <taxon>Loteae</taxon>
        <taxon>Lotus</taxon>
    </lineage>
</organism>
<reference evidence="1" key="1">
    <citation type="submission" date="2012-05" db="EMBL/GenBank/DDBJ databases">
        <authorList>
            <person name="Krishnakumar V."/>
            <person name="Cheung F."/>
            <person name="Xiao Y."/>
            <person name="Chan A."/>
            <person name="Moskal W.A."/>
            <person name="Town C.D."/>
        </authorList>
    </citation>
    <scope>NUCLEOTIDE SEQUENCE</scope>
</reference>
<dbReference type="SUPFAM" id="SSF56317">
    <property type="entry name" value="Carbon-nitrogen hydrolase"/>
    <property type="match status" value="1"/>
</dbReference>
<dbReference type="AlphaFoldDB" id="I3SJI9"/>
<sequence length="49" mass="5676">MATTEHEEATIIAEIDYSILEQRRTSVPVTKQRRGDLYQLVDLQRLNSS</sequence>
<name>I3SJI9_LOTJA</name>
<evidence type="ECO:0000313" key="1">
    <source>
        <dbReference type="EMBL" id="AFK40431.1"/>
    </source>
</evidence>
<proteinExistence type="evidence at transcript level"/>
<accession>I3SJI9</accession>
<dbReference type="EMBL" id="BT140636">
    <property type="protein sequence ID" value="AFK40431.1"/>
    <property type="molecule type" value="mRNA"/>
</dbReference>
<dbReference type="Gene3D" id="3.60.110.10">
    <property type="entry name" value="Carbon-nitrogen hydrolase"/>
    <property type="match status" value="1"/>
</dbReference>
<dbReference type="InterPro" id="IPR036526">
    <property type="entry name" value="C-N_Hydrolase_sf"/>
</dbReference>
<protein>
    <submittedName>
        <fullName evidence="1">Uncharacterized protein</fullName>
    </submittedName>
</protein>